<dbReference type="GO" id="GO:0016491">
    <property type="term" value="F:oxidoreductase activity"/>
    <property type="evidence" value="ECO:0007669"/>
    <property type="project" value="InterPro"/>
</dbReference>
<dbReference type="AlphaFoldDB" id="A0A560BB75"/>
<dbReference type="Proteomes" id="UP000316083">
    <property type="component" value="Unassembled WGS sequence"/>
</dbReference>
<dbReference type="InterPro" id="IPR036188">
    <property type="entry name" value="FAD/NAD-bd_sf"/>
</dbReference>
<reference evidence="2 3" key="1">
    <citation type="submission" date="2019-06" db="EMBL/GenBank/DDBJ databases">
        <title>Genomic Encyclopedia of Type Strains, Phase IV (KMG-V): Genome sequencing to study the core and pangenomes of soil and plant-associated prokaryotes.</title>
        <authorList>
            <person name="Whitman W."/>
        </authorList>
    </citation>
    <scope>NUCLEOTIDE SEQUENCE [LARGE SCALE GENOMIC DNA]</scope>
    <source>
        <strain evidence="2 3">BR 11796</strain>
    </source>
</reference>
<dbReference type="PANTHER" id="PTHR42923">
    <property type="entry name" value="PROTOPORPHYRINOGEN OXIDASE"/>
    <property type="match status" value="1"/>
</dbReference>
<dbReference type="InterPro" id="IPR002937">
    <property type="entry name" value="Amino_oxidase"/>
</dbReference>
<feature type="domain" description="Amine oxidase" evidence="1">
    <location>
        <begin position="428"/>
        <end position="658"/>
    </location>
</feature>
<name>A0A560BB75_AZOBR</name>
<dbReference type="Pfam" id="PF01593">
    <property type="entry name" value="Amino_oxidase"/>
    <property type="match status" value="1"/>
</dbReference>
<dbReference type="SUPFAM" id="SSF51905">
    <property type="entry name" value="FAD/NAD(P)-binding domain"/>
    <property type="match status" value="1"/>
</dbReference>
<evidence type="ECO:0000259" key="1">
    <source>
        <dbReference type="Pfam" id="PF01593"/>
    </source>
</evidence>
<organism evidence="2 3">
    <name type="scientific">Azospirillum brasilense</name>
    <dbReference type="NCBI Taxonomy" id="192"/>
    <lineage>
        <taxon>Bacteria</taxon>
        <taxon>Pseudomonadati</taxon>
        <taxon>Pseudomonadota</taxon>
        <taxon>Alphaproteobacteria</taxon>
        <taxon>Rhodospirillales</taxon>
        <taxon>Azospirillaceae</taxon>
        <taxon>Azospirillum</taxon>
    </lineage>
</organism>
<evidence type="ECO:0000313" key="2">
    <source>
        <dbReference type="EMBL" id="TWA69907.1"/>
    </source>
</evidence>
<dbReference type="RefSeq" id="WP_247883132.1">
    <property type="nucleotide sequence ID" value="NZ_VITF01000004.1"/>
</dbReference>
<evidence type="ECO:0000313" key="3">
    <source>
        <dbReference type="Proteomes" id="UP000316083"/>
    </source>
</evidence>
<proteinExistence type="predicted"/>
<gene>
    <name evidence="2" type="ORF">FBZ82_10467</name>
</gene>
<accession>A0A560BB75</accession>
<dbReference type="EMBL" id="VITF01000004">
    <property type="protein sequence ID" value="TWA69907.1"/>
    <property type="molecule type" value="Genomic_DNA"/>
</dbReference>
<dbReference type="Pfam" id="PF13450">
    <property type="entry name" value="NAD_binding_8"/>
    <property type="match status" value="1"/>
</dbReference>
<comment type="caution">
    <text evidence="2">The sequence shown here is derived from an EMBL/GenBank/DDBJ whole genome shotgun (WGS) entry which is preliminary data.</text>
</comment>
<dbReference type="InterPro" id="IPR050464">
    <property type="entry name" value="Zeta_carotene_desat/Oxidored"/>
</dbReference>
<sequence>MVKTRVLVLGGGLGGVSAALTLTATEALREKFDVTLVSHGWRLGGKGASGRNAKQGQRIEEHGLHIFLGFYDNAFRMVRGAYAEWDEPADYAFQTWQDAFRPLYQVTLMQDIPRFGKTRWHSWNLDFPERSGTPGDPRSLGPNGFAAFLIGALQNLVAKHDHLPGHLTAKLGLDALEKARAHIEEAGDGALDHGLIVDLLKLVQKGFQAVLEPLLKLSDEGWEFACFADFGLAFAIGCFADVLPYGKDGFDRINGEDFREWLQKNGISDTFAWSAPVRLLYDMCFSYKNGEATDGPENARFAAGAAAEILLLMGFAYKGAPLWKMNAGMGDTVFTPAWFVLKQRGVDIKLFHRLTKLETSENGAWVERVRLNRQVDLVNGAYDPFVKVGYGDDGKWLYCWPSEPDWSQIVDGDKIRDAGINLESVFCHCTAGESVLEVGKDFDLVVLAMPPAALADPAAALMDANLRFKQMVEVTPAVPTQAVQLWMTPTIEEMGWKAGPTAMTSYVEELDSWGEMSHLIPAESWPPGTVKAVEYFCGTARWPAGAPPYACGLPQRMAADVRRDATQWLNANIGVLWPNTVKDGVFDQSQVYSSYYRYNLDPSELYVQCFPATVETRLKPGDSGFVNAFLAGDWTRTWFSAGSAEIAVLSGKQAAEAIARQTIDLTPSD</sequence>
<protein>
    <submittedName>
        <fullName evidence="2">Putative NAD(P)-binding protein</fullName>
    </submittedName>
</protein>